<dbReference type="AlphaFoldDB" id="A0A2A2AQC0"/>
<dbReference type="NCBIfam" id="TIGR01783">
    <property type="entry name" value="TonB-siderophor"/>
    <property type="match status" value="1"/>
</dbReference>
<evidence type="ECO:0000256" key="16">
    <source>
        <dbReference type="SAM" id="MobiDB-lite"/>
    </source>
</evidence>
<dbReference type="CDD" id="cd01347">
    <property type="entry name" value="ligand_gated_channel"/>
    <property type="match status" value="1"/>
</dbReference>
<dbReference type="InterPro" id="IPR012910">
    <property type="entry name" value="Plug_dom"/>
</dbReference>
<dbReference type="FunFam" id="2.170.130.10:FF:000010">
    <property type="entry name" value="Ferripyoverdine receptor"/>
    <property type="match status" value="1"/>
</dbReference>
<evidence type="ECO:0000256" key="5">
    <source>
        <dbReference type="ARBA" id="ARBA00022496"/>
    </source>
</evidence>
<dbReference type="Gene3D" id="2.40.170.20">
    <property type="entry name" value="TonB-dependent receptor, beta-barrel domain"/>
    <property type="match status" value="1"/>
</dbReference>
<evidence type="ECO:0000256" key="3">
    <source>
        <dbReference type="ARBA" id="ARBA00022448"/>
    </source>
</evidence>
<protein>
    <submittedName>
        <fullName evidence="18">TonB-dependent siderophore receptor</fullName>
    </submittedName>
</protein>
<dbReference type="PANTHER" id="PTHR32552">
    <property type="entry name" value="FERRICHROME IRON RECEPTOR-RELATED"/>
    <property type="match status" value="1"/>
</dbReference>
<keyword evidence="8" id="KW-0408">Iron</keyword>
<dbReference type="InterPro" id="IPR010105">
    <property type="entry name" value="TonB_sidphr_rcpt"/>
</dbReference>
<evidence type="ECO:0000256" key="10">
    <source>
        <dbReference type="ARBA" id="ARBA00023077"/>
    </source>
</evidence>
<organism evidence="18 19">
    <name type="scientific">Vandammella animalimorsus</name>
    <dbReference type="NCBI Taxonomy" id="2029117"/>
    <lineage>
        <taxon>Bacteria</taxon>
        <taxon>Pseudomonadati</taxon>
        <taxon>Pseudomonadota</taxon>
        <taxon>Betaproteobacteria</taxon>
        <taxon>Burkholderiales</taxon>
        <taxon>Comamonadaceae</taxon>
        <taxon>Vandammella</taxon>
    </lineage>
</organism>
<comment type="similarity">
    <text evidence="2 14 15">Belongs to the TonB-dependent receptor family.</text>
</comment>
<gene>
    <name evidence="18" type="ORF">CK623_07670</name>
</gene>
<dbReference type="Gene3D" id="3.55.50.30">
    <property type="match status" value="1"/>
</dbReference>
<evidence type="ECO:0000256" key="7">
    <source>
        <dbReference type="ARBA" id="ARBA00022729"/>
    </source>
</evidence>
<dbReference type="SUPFAM" id="SSF56935">
    <property type="entry name" value="Porins"/>
    <property type="match status" value="1"/>
</dbReference>
<dbReference type="InterPro" id="IPR000531">
    <property type="entry name" value="Beta-barrel_TonB"/>
</dbReference>
<comment type="caution">
    <text evidence="18">The sequence shown here is derived from an EMBL/GenBank/DDBJ whole genome shotgun (WGS) entry which is preliminary data.</text>
</comment>
<dbReference type="Pfam" id="PF00593">
    <property type="entry name" value="TonB_dep_Rec_b-barrel"/>
    <property type="match status" value="1"/>
</dbReference>
<proteinExistence type="inferred from homology"/>
<evidence type="ECO:0000259" key="17">
    <source>
        <dbReference type="SMART" id="SM00965"/>
    </source>
</evidence>
<evidence type="ECO:0000256" key="4">
    <source>
        <dbReference type="ARBA" id="ARBA00022452"/>
    </source>
</evidence>
<dbReference type="InterPro" id="IPR036942">
    <property type="entry name" value="Beta-barrel_TonB_sf"/>
</dbReference>
<dbReference type="Proteomes" id="UP000218644">
    <property type="component" value="Unassembled WGS sequence"/>
</dbReference>
<evidence type="ECO:0000256" key="1">
    <source>
        <dbReference type="ARBA" id="ARBA00004571"/>
    </source>
</evidence>
<keyword evidence="3 14" id="KW-0813">Transport</keyword>
<dbReference type="PROSITE" id="PS52016">
    <property type="entry name" value="TONB_DEPENDENT_REC_3"/>
    <property type="match status" value="1"/>
</dbReference>
<dbReference type="GO" id="GO:0009279">
    <property type="term" value="C:cell outer membrane"/>
    <property type="evidence" value="ECO:0007669"/>
    <property type="project" value="UniProtKB-SubCell"/>
</dbReference>
<accession>A0A2A2AQC0</accession>
<dbReference type="Pfam" id="PF07715">
    <property type="entry name" value="Plug"/>
    <property type="match status" value="1"/>
</dbReference>
<dbReference type="Gene3D" id="2.170.130.10">
    <property type="entry name" value="TonB-dependent receptor, plug domain"/>
    <property type="match status" value="1"/>
</dbReference>
<keyword evidence="7" id="KW-0732">Signal</keyword>
<name>A0A2A2AQC0_9BURK</name>
<dbReference type="GO" id="GO:0015891">
    <property type="term" value="P:siderophore transport"/>
    <property type="evidence" value="ECO:0007669"/>
    <property type="project" value="InterPro"/>
</dbReference>
<dbReference type="EMBL" id="NSJD01000010">
    <property type="protein sequence ID" value="PAT40036.1"/>
    <property type="molecule type" value="Genomic_DNA"/>
</dbReference>
<keyword evidence="10 15" id="KW-0798">TonB box</keyword>
<evidence type="ECO:0000256" key="6">
    <source>
        <dbReference type="ARBA" id="ARBA00022692"/>
    </source>
</evidence>
<keyword evidence="4 14" id="KW-1134">Transmembrane beta strand</keyword>
<evidence type="ECO:0000256" key="9">
    <source>
        <dbReference type="ARBA" id="ARBA00023065"/>
    </source>
</evidence>
<dbReference type="Pfam" id="PF07660">
    <property type="entry name" value="STN"/>
    <property type="match status" value="1"/>
</dbReference>
<evidence type="ECO:0000256" key="12">
    <source>
        <dbReference type="ARBA" id="ARBA00023170"/>
    </source>
</evidence>
<evidence type="ECO:0000256" key="14">
    <source>
        <dbReference type="PROSITE-ProRule" id="PRU01360"/>
    </source>
</evidence>
<evidence type="ECO:0000256" key="8">
    <source>
        <dbReference type="ARBA" id="ARBA00023004"/>
    </source>
</evidence>
<keyword evidence="11 14" id="KW-0472">Membrane</keyword>
<feature type="region of interest" description="Disordered" evidence="16">
    <location>
        <begin position="38"/>
        <end position="71"/>
    </location>
</feature>
<evidence type="ECO:0000256" key="11">
    <source>
        <dbReference type="ARBA" id="ARBA00023136"/>
    </source>
</evidence>
<keyword evidence="12 18" id="KW-0675">Receptor</keyword>
<keyword evidence="9" id="KW-0406">Ion transport</keyword>
<dbReference type="SMART" id="SM00965">
    <property type="entry name" value="STN"/>
    <property type="match status" value="1"/>
</dbReference>
<dbReference type="GO" id="GO:0038023">
    <property type="term" value="F:signaling receptor activity"/>
    <property type="evidence" value="ECO:0007669"/>
    <property type="project" value="InterPro"/>
</dbReference>
<dbReference type="GO" id="GO:0015344">
    <property type="term" value="F:siderophore uptake transmembrane transporter activity"/>
    <property type="evidence" value="ECO:0007669"/>
    <property type="project" value="TreeGrafter"/>
</dbReference>
<keyword evidence="5" id="KW-0410">Iron transport</keyword>
<dbReference type="InterPro" id="IPR037066">
    <property type="entry name" value="Plug_dom_sf"/>
</dbReference>
<dbReference type="InterPro" id="IPR039426">
    <property type="entry name" value="TonB-dep_rcpt-like"/>
</dbReference>
<evidence type="ECO:0000256" key="15">
    <source>
        <dbReference type="RuleBase" id="RU003357"/>
    </source>
</evidence>
<comment type="subcellular location">
    <subcellularLocation>
        <location evidence="1 14">Cell outer membrane</location>
        <topology evidence="1 14">Multi-pass membrane protein</topology>
    </subcellularLocation>
</comment>
<evidence type="ECO:0000256" key="13">
    <source>
        <dbReference type="ARBA" id="ARBA00023237"/>
    </source>
</evidence>
<keyword evidence="13 14" id="KW-0998">Cell outer membrane</keyword>
<dbReference type="PANTHER" id="PTHR32552:SF74">
    <property type="entry name" value="HYDROXAMATE SIDEROPHORE RECEPTOR FHUE"/>
    <property type="match status" value="1"/>
</dbReference>
<dbReference type="InterPro" id="IPR011662">
    <property type="entry name" value="Secretin/TonB_short_N"/>
</dbReference>
<evidence type="ECO:0000313" key="19">
    <source>
        <dbReference type="Proteomes" id="UP000218644"/>
    </source>
</evidence>
<reference evidence="18 19" key="1">
    <citation type="submission" date="2017-08" db="EMBL/GenBank/DDBJ databases">
        <title>WGS of Clinical strains of the CDC Group NO-1 linked to zoonotic infections in humans.</title>
        <authorList>
            <person name="Bernier A.-M."/>
            <person name="Bernard K."/>
        </authorList>
    </citation>
    <scope>NUCLEOTIDE SEQUENCE [LARGE SCALE GENOMIC DNA]</scope>
    <source>
        <strain evidence="18 19">NML79-0751</strain>
    </source>
</reference>
<feature type="domain" description="Secretin/TonB short N-terminal" evidence="17">
    <location>
        <begin position="253"/>
        <end position="303"/>
    </location>
</feature>
<evidence type="ECO:0000256" key="2">
    <source>
        <dbReference type="ARBA" id="ARBA00009810"/>
    </source>
</evidence>
<evidence type="ECO:0000313" key="18">
    <source>
        <dbReference type="EMBL" id="PAT40036.1"/>
    </source>
</evidence>
<keyword evidence="6 14" id="KW-0812">Transmembrane</keyword>
<sequence length="1010" mass="110195">MRPLAPDSHCSRQLERVLLERLPIQGLATDWHRHLEDRSRHAREGGHPAPPCAQEEIGKRQRPRRPCQRRGWTPAFAGVTRTSGACSKCLHQNRNRSSCECCQGPDVRPAAHAPPLQARQKNRQKNCPVPHGCFVFTVVPLAANPGPHWPNRLKGQDSMPSTASPFPLASARAPASKAAPWPAALPRRRQAWACTAVASACAWLALTAATPAQAQAQTQPNAAAPKAQRVHAIALPAQDLAQALNALARQTGQAISADHALMAGKQAPAVAGQLTTAQALRQLLAGSGLQAEAVAGGWVVRRAPAATPPQPATPGAAQTLPAVTVTAAPDVSGTTEGTRSFTTRALSSATGLALSPRQTPQSVSVITRERIEAQGMSSLSDAVAATPGVYTAPYDGRGEEFSARGFFIHSIQVDGVSMEWESGWSAGETRNNLAMYDRVEVVRGAGGLMTGTGEPSASVNMIRKRADSDVFTGQVQGELGSWKNRSGMVDLSAPLNASRSVRARMVAQAGSRDTFRDREHFSNSLLYGTVEADLSDATRLTVGADWKRNRPRGIPWGGLIPWYSDGSRIDWQRGYSLAPHWSQWHSSQNTVFAKLSHNFNSRWKLEVDAQKSRSTADVKVLWPEGWPDRATGLGLETERDQYDATNTYSNINLRIQGGFDAWGRQHELTAGLSSARHKLVGFRFKPGYGVLGSIWDFDGQYPEPDTTVGIEPLHHTTTRQRAIHAATRLHLAEPLRLIVGARLTSWERQGEDTTFEPAFHQRHSAVMTPYIGAVYDINDSYSAYASATRIFNPQKKRDRHGGYLDPLKGQNLEAGLKAEWLDGQLNGSLAVFQTTQDNFGVEDGNLRVPGSADEQAWRAAKGVKTRGYELELAGRLAPGWDVGLGWTQFSSKDASGERVGTTRPGRMLKLHTQYRLGGAWSKLTLGGGLHWQGRIYKDVQNPVTGAPEQLRQNAYALLNLSARYQFTPQLAARLAVNNVLDKQYWANVGFFDRMTYGAPRSVMLTVDYRF</sequence>